<dbReference type="InterPro" id="IPR018775">
    <property type="entry name" value="RlaP"/>
</dbReference>
<dbReference type="Proteomes" id="UP000224902">
    <property type="component" value="Segment"/>
</dbReference>
<sequence length="171" mass="20053">MLLYRTVTGSRLYGLDHDNSDFDTIEVYANKVPSPSKWIKQSIKGKEDVTRMNLSTFMLYANRSSHQILEAMYSQQTEVDLIKELRSSYVINTNTFVSLYNRTIRNFVMQNTRKGKMHACRLHFNLQDGLENGRFDPEVTGKRKEWLLNSDISDFDRFLEQYLDEYASLLA</sequence>
<organism evidence="1 2">
    <name type="scientific">Rhodococcus phage Weasels2</name>
    <dbReference type="NCBI Taxonomy" id="1897437"/>
    <lineage>
        <taxon>Viruses</taxon>
        <taxon>Duplodnaviria</taxon>
        <taxon>Heunggongvirae</taxon>
        <taxon>Uroviricota</taxon>
        <taxon>Caudoviricetes</taxon>
        <taxon>Weaselvirus</taxon>
        <taxon>Weaselvirus weasel</taxon>
    </lineage>
</organism>
<name>A0A1I9SAM1_9CAUD</name>
<keyword evidence="2" id="KW-1185">Reference proteome</keyword>
<dbReference type="OrthoDB" id="10757at10239"/>
<gene>
    <name evidence="1" type="ORF">SEA_WEASELS2_249</name>
</gene>
<proteinExistence type="predicted"/>
<protein>
    <submittedName>
        <fullName evidence="1">Nucleotidyltransferase</fullName>
    </submittedName>
</protein>
<evidence type="ECO:0000313" key="1">
    <source>
        <dbReference type="EMBL" id="AOZ63827.1"/>
    </source>
</evidence>
<dbReference type="Pfam" id="PF10127">
    <property type="entry name" value="RlaP"/>
    <property type="match status" value="1"/>
</dbReference>
<dbReference type="EMBL" id="KX774321">
    <property type="protein sequence ID" value="AOZ63827.1"/>
    <property type="molecule type" value="Genomic_DNA"/>
</dbReference>
<evidence type="ECO:0000313" key="2">
    <source>
        <dbReference type="Proteomes" id="UP000224902"/>
    </source>
</evidence>
<reference evidence="2" key="1">
    <citation type="submission" date="2016-08" db="EMBL/GenBank/DDBJ databases">
        <authorList>
            <person name="Seilhamer J.J."/>
        </authorList>
    </citation>
    <scope>NUCLEOTIDE SEQUENCE [LARGE SCALE GENOMIC DNA]</scope>
</reference>
<accession>A0A1I9SAM1</accession>